<dbReference type="EMBL" id="LCFK01000005">
    <property type="protein sequence ID" value="KKS94695.1"/>
    <property type="molecule type" value="Genomic_DNA"/>
</dbReference>
<dbReference type="AlphaFoldDB" id="A0A0G1D9Z0"/>
<evidence type="ECO:0000313" key="2">
    <source>
        <dbReference type="EMBL" id="KKS94695.1"/>
    </source>
</evidence>
<dbReference type="Proteomes" id="UP000033980">
    <property type="component" value="Unassembled WGS sequence"/>
</dbReference>
<keyword evidence="1" id="KW-1133">Transmembrane helix</keyword>
<reference evidence="2 3" key="1">
    <citation type="journal article" date="2015" name="Nature">
        <title>rRNA introns, odd ribosomes, and small enigmatic genomes across a large radiation of phyla.</title>
        <authorList>
            <person name="Brown C.T."/>
            <person name="Hug L.A."/>
            <person name="Thomas B.C."/>
            <person name="Sharon I."/>
            <person name="Castelle C.J."/>
            <person name="Singh A."/>
            <person name="Wilkins M.J."/>
            <person name="Williams K.H."/>
            <person name="Banfield J.F."/>
        </authorList>
    </citation>
    <scope>NUCLEOTIDE SEQUENCE [LARGE SCALE GENOMIC DNA]</scope>
</reference>
<evidence type="ECO:0000313" key="3">
    <source>
        <dbReference type="Proteomes" id="UP000033980"/>
    </source>
</evidence>
<protein>
    <submittedName>
        <fullName evidence="2">Uncharacterized protein</fullName>
    </submittedName>
</protein>
<keyword evidence="1" id="KW-0472">Membrane</keyword>
<comment type="caution">
    <text evidence="2">The sequence shown here is derived from an EMBL/GenBank/DDBJ whole genome shotgun (WGS) entry which is preliminary data.</text>
</comment>
<name>A0A0G1D9Z0_9BACT</name>
<evidence type="ECO:0000256" key="1">
    <source>
        <dbReference type="SAM" id="Phobius"/>
    </source>
</evidence>
<feature type="transmembrane region" description="Helical" evidence="1">
    <location>
        <begin position="6"/>
        <end position="25"/>
    </location>
</feature>
<gene>
    <name evidence="2" type="ORF">UV68_C0005G0027</name>
</gene>
<organism evidence="2 3">
    <name type="scientific">Candidatus Collierbacteria bacterium GW2011_GWC2_43_12</name>
    <dbReference type="NCBI Taxonomy" id="1618390"/>
    <lineage>
        <taxon>Bacteria</taxon>
        <taxon>Candidatus Collieribacteriota</taxon>
    </lineage>
</organism>
<proteinExistence type="predicted"/>
<sequence>MIKKYLLPLFAAFILFLGLVFYNYLQAQKAIQETRPAPLGISFVSYPQDIFAGSRGSFIWNIVASPDLKTTFTTIYWGYESSPSALTLLDSPQAVGYPNFQTDYSTGIFSLPGSFDQNITFDKPGRVFFRAYAKVKDNHLWSEEENLLVK</sequence>
<keyword evidence="1" id="KW-0812">Transmembrane</keyword>
<accession>A0A0G1D9Z0</accession>